<evidence type="ECO:0000313" key="2">
    <source>
        <dbReference type="Proteomes" id="UP001642464"/>
    </source>
</evidence>
<organism evidence="1 2">
    <name type="scientific">Durusdinium trenchii</name>
    <dbReference type="NCBI Taxonomy" id="1381693"/>
    <lineage>
        <taxon>Eukaryota</taxon>
        <taxon>Sar</taxon>
        <taxon>Alveolata</taxon>
        <taxon>Dinophyceae</taxon>
        <taxon>Suessiales</taxon>
        <taxon>Symbiodiniaceae</taxon>
        <taxon>Durusdinium</taxon>
    </lineage>
</organism>
<gene>
    <name evidence="1" type="ORF">SCF082_LOCUS36725</name>
</gene>
<proteinExistence type="predicted"/>
<accession>A0ABP0PJ42</accession>
<reference evidence="1 2" key="1">
    <citation type="submission" date="2024-02" db="EMBL/GenBank/DDBJ databases">
        <authorList>
            <person name="Chen Y."/>
            <person name="Shah S."/>
            <person name="Dougan E. K."/>
            <person name="Thang M."/>
            <person name="Chan C."/>
        </authorList>
    </citation>
    <scope>NUCLEOTIDE SEQUENCE [LARGE SCALE GENOMIC DNA]</scope>
</reference>
<name>A0ABP0PJ42_9DINO</name>
<protein>
    <submittedName>
        <fullName evidence="1">Uncharacterized protein</fullName>
    </submittedName>
</protein>
<evidence type="ECO:0000313" key="1">
    <source>
        <dbReference type="EMBL" id="CAK9076032.1"/>
    </source>
</evidence>
<dbReference type="EMBL" id="CAXAMM010036638">
    <property type="protein sequence ID" value="CAK9076032.1"/>
    <property type="molecule type" value="Genomic_DNA"/>
</dbReference>
<keyword evidence="2" id="KW-1185">Reference proteome</keyword>
<comment type="caution">
    <text evidence="1">The sequence shown here is derived from an EMBL/GenBank/DDBJ whole genome shotgun (WGS) entry which is preliminary data.</text>
</comment>
<sequence length="154" mass="16094">MIEIQFSSRHVSIQLLTCSRLSLFPPLPTTEFHIGGIWLKCSTCRVTLLGAPDTSSQAVLSMKVTAMKGLFFIFAMLGVALQGCGCNEDGMNTCSAANPITDCASAEAAMKCIPDNGCCDFEVDVSGAKVKARDAINLVIAGMAAAGCSMTNAC</sequence>
<dbReference type="Proteomes" id="UP001642464">
    <property type="component" value="Unassembled WGS sequence"/>
</dbReference>